<dbReference type="SUPFAM" id="SSF52540">
    <property type="entry name" value="P-loop containing nucleoside triphosphate hydrolases"/>
    <property type="match status" value="1"/>
</dbReference>
<organism evidence="2 3">
    <name type="scientific">Gymnopilus dilepis</name>
    <dbReference type="NCBI Taxonomy" id="231916"/>
    <lineage>
        <taxon>Eukaryota</taxon>
        <taxon>Fungi</taxon>
        <taxon>Dikarya</taxon>
        <taxon>Basidiomycota</taxon>
        <taxon>Agaricomycotina</taxon>
        <taxon>Agaricomycetes</taxon>
        <taxon>Agaricomycetidae</taxon>
        <taxon>Agaricales</taxon>
        <taxon>Agaricineae</taxon>
        <taxon>Hymenogastraceae</taxon>
        <taxon>Gymnopilus</taxon>
    </lineage>
</organism>
<feature type="non-terminal residue" evidence="2">
    <location>
        <position position="713"/>
    </location>
</feature>
<accession>A0A409X2W4</accession>
<sequence length="713" mass="78878">MSAGCFSWCPLPKARNFKKSAKKTSDVLESDASGSSVKLKATSMKAKSSKGSASAVPTAVQYAAVTGKEVLTVLQSAAGIVPVPLLQEAIGVALKIIEVCEEGSAVERKVKEIQDRVGHLMIVVVENVTKAEEETEEEADVKAKVIETDIAGLLSTLGMIKRDLLEISEQNRWVMAFYKDLNSSTLEACMNRLSIALEKFKLANDLRDSDLLQELHTRLAKMSNKVNDVSRDMQHVVDKVDNIDNRLEEFHVLLAKSKQSATVPSSGSTRQQMPLKPEVFYGRDDLVAEIAQMLVNEDTSRVCILGPGGMGKTSVSLAVVESPLVQERFSHKEPVWVPCIGVKSAALLIETLYIQLQIPGDKQPTLDKIISELNHSKDARLIIFDNFETPWNAPGEPQKPVGDILRRLAQLKHIAMLVTMRGSHPPCDSAIEWQSKNIQPTDEEACLHIFHKIYPASKDDPDIGQLLRSLGYMPFAVTLMANLGKEAHWTSKDLLDAWLECGPDMFSDNPEQSMTRSISLSVDSDLVKQNPNALLLLSILSLLPAGTTVEHLRWWAPTLKEPLIPAAISTLSKAALLVQNEQQGSSSPILFVIPVVQSFMKHQGRIAEELRSQIHSSCCQYVLEHACRYDLPEFHAKSKAIADEDTNIHSVLFDSPTEIGHLSDRTMEALIAFCWYRCDTKATLEIVEHTLELARIYGVKRYIAVATWCLGKS</sequence>
<keyword evidence="3" id="KW-1185">Reference proteome</keyword>
<dbReference type="GO" id="GO:0007166">
    <property type="term" value="P:cell surface receptor signaling pathway"/>
    <property type="evidence" value="ECO:0007669"/>
    <property type="project" value="InterPro"/>
</dbReference>
<dbReference type="InParanoid" id="A0A409X2W4"/>
<dbReference type="InterPro" id="IPR027417">
    <property type="entry name" value="P-loop_NTPase"/>
</dbReference>
<comment type="caution">
    <text evidence="2">The sequence shown here is derived from an EMBL/GenBank/DDBJ whole genome shotgun (WGS) entry which is preliminary data.</text>
</comment>
<reference evidence="2 3" key="1">
    <citation type="journal article" date="2018" name="Evol. Lett.">
        <title>Horizontal gene cluster transfer increased hallucinogenic mushroom diversity.</title>
        <authorList>
            <person name="Reynolds H.T."/>
            <person name="Vijayakumar V."/>
            <person name="Gluck-Thaler E."/>
            <person name="Korotkin H.B."/>
            <person name="Matheny P.B."/>
            <person name="Slot J.C."/>
        </authorList>
    </citation>
    <scope>NUCLEOTIDE SEQUENCE [LARGE SCALE GENOMIC DNA]</scope>
    <source>
        <strain evidence="2 3">SRW20</strain>
    </source>
</reference>
<dbReference type="OrthoDB" id="3052556at2759"/>
<dbReference type="EMBL" id="NHYE01004348">
    <property type="protein sequence ID" value="PPQ85095.1"/>
    <property type="molecule type" value="Genomic_DNA"/>
</dbReference>
<dbReference type="InterPro" id="IPR049052">
    <property type="entry name" value="nSTAND1"/>
</dbReference>
<protein>
    <recommendedName>
        <fullName evidence="1">Novel STAND NTPase 1 domain-containing protein</fullName>
    </recommendedName>
</protein>
<name>A0A409X2W4_9AGAR</name>
<dbReference type="InterPro" id="IPR059179">
    <property type="entry name" value="MLKL-like_MCAfunc"/>
</dbReference>
<dbReference type="Gene3D" id="1.20.930.20">
    <property type="entry name" value="Adaptor protein Cbl, N-terminal domain"/>
    <property type="match status" value="1"/>
</dbReference>
<feature type="domain" description="Novel STAND NTPase 1" evidence="1">
    <location>
        <begin position="278"/>
        <end position="422"/>
    </location>
</feature>
<dbReference type="Proteomes" id="UP000284706">
    <property type="component" value="Unassembled WGS sequence"/>
</dbReference>
<dbReference type="Gene3D" id="3.40.50.300">
    <property type="entry name" value="P-loop containing nucleotide triphosphate hydrolases"/>
    <property type="match status" value="1"/>
</dbReference>
<evidence type="ECO:0000313" key="3">
    <source>
        <dbReference type="Proteomes" id="UP000284706"/>
    </source>
</evidence>
<dbReference type="AlphaFoldDB" id="A0A409X2W4"/>
<dbReference type="Pfam" id="PF20703">
    <property type="entry name" value="nSTAND1"/>
    <property type="match status" value="1"/>
</dbReference>
<dbReference type="InterPro" id="IPR036537">
    <property type="entry name" value="Adaptor_Cbl_N_dom_sf"/>
</dbReference>
<dbReference type="CDD" id="cd21037">
    <property type="entry name" value="MLKL_NTD"/>
    <property type="match status" value="1"/>
</dbReference>
<proteinExistence type="predicted"/>
<evidence type="ECO:0000259" key="1">
    <source>
        <dbReference type="Pfam" id="PF20703"/>
    </source>
</evidence>
<evidence type="ECO:0000313" key="2">
    <source>
        <dbReference type="EMBL" id="PPQ85095.1"/>
    </source>
</evidence>
<gene>
    <name evidence="2" type="ORF">CVT26_005523</name>
</gene>